<protein>
    <submittedName>
        <fullName evidence="1">Uncharacterized protein</fullName>
    </submittedName>
</protein>
<sequence length="502" mass="56340">MGEGELGLEGRWWSMPFGSAVVVDFVEVAGEEDGVVRVEEEVALVPGYGVEQGMVDWQGLRAMWEGEVDWEGVEVVEWERLRFKRQVHEVISLVEVAGLAEGKEVVLKSVLQQQEQRYMYNELKMLLSLGSHPNLIGRPLGVVTKKGRFGNRRGVCGFLLEWFPLSSLKERLLRDDYEETTSTEQKLRWARQVTEAFVHINGHNNAGFYPDLKPDNIVLREDAKTGMLDAVLIDLEQRGGWFAWSPPEVAYVEYLEMLANESGLPEGGLKDEILEQLREYYGDPEWSPDAAGPRYHNTDGGFSSPWLALLEARKAKGWGTHFLERAQVFMLGKLLWCIFAGQPFVRCGIDHEVLRDGDPGYESRRSGKARAFPEFKKTPRAVRELIQACTAGAPEWDTSQPRLPGVVLRGGKLHPVGSTGGHTPTIAVDTLNAARRFWNREVELARSFMEELLLDRGSSLESMKEKGSPTLDSVATSGLLDQVQTRPLFSKVLEQLNRIASG</sequence>
<evidence type="ECO:0000313" key="2">
    <source>
        <dbReference type="Proteomes" id="UP000724584"/>
    </source>
</evidence>
<proteinExistence type="predicted"/>
<comment type="caution">
    <text evidence="1">The sequence shown here is derived from an EMBL/GenBank/DDBJ whole genome shotgun (WGS) entry which is preliminary data.</text>
</comment>
<accession>A0ACB7P0R7</accession>
<keyword evidence="2" id="KW-1185">Reference proteome</keyword>
<reference evidence="1 2" key="1">
    <citation type="journal article" date="2021" name="Nat. Commun.">
        <title>Genetic determinants of endophytism in the Arabidopsis root mycobiome.</title>
        <authorList>
            <person name="Mesny F."/>
            <person name="Miyauchi S."/>
            <person name="Thiergart T."/>
            <person name="Pickel B."/>
            <person name="Atanasova L."/>
            <person name="Karlsson M."/>
            <person name="Huettel B."/>
            <person name="Barry K.W."/>
            <person name="Haridas S."/>
            <person name="Chen C."/>
            <person name="Bauer D."/>
            <person name="Andreopoulos W."/>
            <person name="Pangilinan J."/>
            <person name="LaButti K."/>
            <person name="Riley R."/>
            <person name="Lipzen A."/>
            <person name="Clum A."/>
            <person name="Drula E."/>
            <person name="Henrissat B."/>
            <person name="Kohler A."/>
            <person name="Grigoriev I.V."/>
            <person name="Martin F.M."/>
            <person name="Hacquard S."/>
        </authorList>
    </citation>
    <scope>NUCLEOTIDE SEQUENCE [LARGE SCALE GENOMIC DNA]</scope>
    <source>
        <strain evidence="1 2">MPI-SDFR-AT-0079</strain>
    </source>
</reference>
<organism evidence="1 2">
    <name type="scientific">Chaetomium tenue</name>
    <dbReference type="NCBI Taxonomy" id="1854479"/>
    <lineage>
        <taxon>Eukaryota</taxon>
        <taxon>Fungi</taxon>
        <taxon>Dikarya</taxon>
        <taxon>Ascomycota</taxon>
        <taxon>Pezizomycotina</taxon>
        <taxon>Sordariomycetes</taxon>
        <taxon>Sordariomycetidae</taxon>
        <taxon>Sordariales</taxon>
        <taxon>Chaetomiaceae</taxon>
        <taxon>Chaetomium</taxon>
    </lineage>
</organism>
<evidence type="ECO:0000313" key="1">
    <source>
        <dbReference type="EMBL" id="KAH6622613.1"/>
    </source>
</evidence>
<gene>
    <name evidence="1" type="ORF">F5144DRAFT_495735</name>
</gene>
<name>A0ACB7P0R7_9PEZI</name>
<dbReference type="EMBL" id="JAGIZQ010000006">
    <property type="protein sequence ID" value="KAH6622613.1"/>
    <property type="molecule type" value="Genomic_DNA"/>
</dbReference>
<dbReference type="Proteomes" id="UP000724584">
    <property type="component" value="Unassembled WGS sequence"/>
</dbReference>